<dbReference type="Proteomes" id="UP000652761">
    <property type="component" value="Unassembled WGS sequence"/>
</dbReference>
<keyword evidence="1" id="KW-0472">Membrane</keyword>
<proteinExistence type="predicted"/>
<comment type="caution">
    <text evidence="2">The sequence shown here is derived from an EMBL/GenBank/DDBJ whole genome shotgun (WGS) entry which is preliminary data.</text>
</comment>
<evidence type="ECO:0000256" key="1">
    <source>
        <dbReference type="SAM" id="Phobius"/>
    </source>
</evidence>
<organism evidence="2 3">
    <name type="scientific">Colocasia esculenta</name>
    <name type="common">Wild taro</name>
    <name type="synonym">Arum esculentum</name>
    <dbReference type="NCBI Taxonomy" id="4460"/>
    <lineage>
        <taxon>Eukaryota</taxon>
        <taxon>Viridiplantae</taxon>
        <taxon>Streptophyta</taxon>
        <taxon>Embryophyta</taxon>
        <taxon>Tracheophyta</taxon>
        <taxon>Spermatophyta</taxon>
        <taxon>Magnoliopsida</taxon>
        <taxon>Liliopsida</taxon>
        <taxon>Araceae</taxon>
        <taxon>Aroideae</taxon>
        <taxon>Colocasieae</taxon>
        <taxon>Colocasia</taxon>
    </lineage>
</organism>
<sequence length="535" mass="57985">MEHLVVYLPTDVAATVHVATSVEALPRVALATRCPVASAFVSWRPSPSRWYRDNLWGHDSACECLSHRFGMVLVVLPRLFARCLALEGLSRSEVFRSVGGGTTLGVPGEGSKRSGRYSWYQSEESAEISSVVARRVRAVAARSALDSLAVVFLVWRTLASQSSSGEVLLEFFSVGSGGNESGALVVLVEVLPGLACVASTALLAIVFSLMVRVVWSFGLCILVKATVVLLLWFEVCRLVGLRSGEVLPEQLLAPLVEVLPKAAMCSWWSGECRRCLAGCASYGSVSLTLWLSLSRVEETRCVRISFLCFCWLLEVVMLHCGVVSPGCASQRFGVVLVVLPCLFARCLALEGLSRSEVVSISWDPHPQDPVEGGIRDTSVLELAAYVFLIARACTAIVAWLCLVSMVVVRLALVPAALAGEGLVIPTRPCLRGSPPYFLQLGARCCGSSASDGLRRRLWRRVVVSSSESECCGSTTLGVPGEGSERSGRYNHRCNYQELRTGRRVLNVTALGVAFWLPPRSGVRLHVRHVSCAWRA</sequence>
<keyword evidence="1" id="KW-1133">Transmembrane helix</keyword>
<dbReference type="EMBL" id="NMUH01001605">
    <property type="protein sequence ID" value="MQL93877.1"/>
    <property type="molecule type" value="Genomic_DNA"/>
</dbReference>
<accession>A0A843VHD6</accession>
<protein>
    <submittedName>
        <fullName evidence="2">Uncharacterized protein</fullName>
    </submittedName>
</protein>
<feature type="transmembrane region" description="Helical" evidence="1">
    <location>
        <begin position="183"/>
        <end position="206"/>
    </location>
</feature>
<evidence type="ECO:0000313" key="2">
    <source>
        <dbReference type="EMBL" id="MQL93877.1"/>
    </source>
</evidence>
<name>A0A843VHD6_COLES</name>
<gene>
    <name evidence="2" type="ORF">Taro_026515</name>
</gene>
<dbReference type="AlphaFoldDB" id="A0A843VHD6"/>
<keyword evidence="1" id="KW-0812">Transmembrane</keyword>
<reference evidence="2" key="1">
    <citation type="submission" date="2017-07" db="EMBL/GenBank/DDBJ databases">
        <title>Taro Niue Genome Assembly and Annotation.</title>
        <authorList>
            <person name="Atibalentja N."/>
            <person name="Keating K."/>
            <person name="Fields C.J."/>
        </authorList>
    </citation>
    <scope>NUCLEOTIDE SEQUENCE</scope>
    <source>
        <strain evidence="2">Niue_2</strain>
        <tissue evidence="2">Leaf</tissue>
    </source>
</reference>
<evidence type="ECO:0000313" key="3">
    <source>
        <dbReference type="Proteomes" id="UP000652761"/>
    </source>
</evidence>
<keyword evidence="3" id="KW-1185">Reference proteome</keyword>
<feature type="transmembrane region" description="Helical" evidence="1">
    <location>
        <begin position="213"/>
        <end position="233"/>
    </location>
</feature>